<protein>
    <submittedName>
        <fullName evidence="8">Dicarboxylate/amino acid:cation symporter</fullName>
    </submittedName>
</protein>
<dbReference type="PRINTS" id="PR00173">
    <property type="entry name" value="EDTRNSPORT"/>
</dbReference>
<dbReference type="PANTHER" id="PTHR42865">
    <property type="entry name" value="PROTON/GLUTAMATE-ASPARTATE SYMPORTER"/>
    <property type="match status" value="1"/>
</dbReference>
<dbReference type="SUPFAM" id="SSF118215">
    <property type="entry name" value="Proton glutamate symport protein"/>
    <property type="match status" value="1"/>
</dbReference>
<dbReference type="Gene3D" id="1.10.3860.10">
    <property type="entry name" value="Sodium:dicarboxylate symporter"/>
    <property type="match status" value="1"/>
</dbReference>
<dbReference type="EMBL" id="JADEYP010000036">
    <property type="protein sequence ID" value="MCA5006525.1"/>
    <property type="molecule type" value="Genomic_DNA"/>
</dbReference>
<sequence>MKTILKSYSSIILLLIGIIIGSLIGLFLPDLVAYIKPIGDIFLNLLFVAVIPLLFFAISSAIANIESNGKLGRILGIMTTVFIVTIAIAAILTILGLWAFPVTAIKDTSTFTEAINSNPEDTWGDKIVRFVSVGEFVNLLSRQNILAFVIFSFLIGVSVRKSGDLGKPFLNFLLAGNEVMKNLLALVMYLGPIGLGAYFAYQVQSLGPELFGFYAKPLAFYYIFGIIFFLIVFSFYAFIADGNGGVKKYWKHNITPSLTALSTCSSLATLPANLLAAKKIGIPDSIANVVIPLGNTLYKNGSAISSILKIYVAFAILDWNFFEPTTMVTAVGITLLVSMVAGGIPNGGFIGEMLMISIYGIPNEAVPAIMIIGVLVDPLATVLNATGDTVAAMLVTKFSGEKFQVTSTKDVDTIEL</sequence>
<evidence type="ECO:0000313" key="8">
    <source>
        <dbReference type="EMBL" id="MCA5006525.1"/>
    </source>
</evidence>
<keyword evidence="9" id="KW-1185">Reference proteome</keyword>
<gene>
    <name evidence="8" type="ORF">IPZ78_15360</name>
</gene>
<keyword evidence="5 7" id="KW-1133">Transmembrane helix</keyword>
<feature type="transmembrane region" description="Helical" evidence="7">
    <location>
        <begin position="183"/>
        <end position="201"/>
    </location>
</feature>
<keyword evidence="2" id="KW-0813">Transport</keyword>
<keyword evidence="4 7" id="KW-0812">Transmembrane</keyword>
<proteinExistence type="predicted"/>
<dbReference type="Pfam" id="PF00375">
    <property type="entry name" value="SDF"/>
    <property type="match status" value="1"/>
</dbReference>
<keyword evidence="3" id="KW-1003">Cell membrane</keyword>
<feature type="transmembrane region" description="Helical" evidence="7">
    <location>
        <begin position="41"/>
        <end position="62"/>
    </location>
</feature>
<dbReference type="PANTHER" id="PTHR42865:SF7">
    <property type="entry name" value="PROTON_GLUTAMATE-ASPARTATE SYMPORTER"/>
    <property type="match status" value="1"/>
</dbReference>
<evidence type="ECO:0000256" key="5">
    <source>
        <dbReference type="ARBA" id="ARBA00022989"/>
    </source>
</evidence>
<dbReference type="InterPro" id="IPR001991">
    <property type="entry name" value="Na-dicarboxylate_symporter"/>
</dbReference>
<evidence type="ECO:0000256" key="7">
    <source>
        <dbReference type="SAM" id="Phobius"/>
    </source>
</evidence>
<dbReference type="InterPro" id="IPR036458">
    <property type="entry name" value="Na:dicarbo_symporter_sf"/>
</dbReference>
<comment type="caution">
    <text evidence="8">The sequence shown here is derived from an EMBL/GenBank/DDBJ whole genome shotgun (WGS) entry which is preliminary data.</text>
</comment>
<reference evidence="8" key="1">
    <citation type="submission" date="2020-10" db="EMBL/GenBank/DDBJ databases">
        <authorList>
            <person name="Lu T."/>
            <person name="Wang Q."/>
            <person name="Han X."/>
        </authorList>
    </citation>
    <scope>NUCLEOTIDE SEQUENCE</scope>
    <source>
        <strain evidence="8">WQ 366</strain>
    </source>
</reference>
<name>A0ABS7Z8L0_9SPHI</name>
<evidence type="ECO:0000256" key="3">
    <source>
        <dbReference type="ARBA" id="ARBA00022475"/>
    </source>
</evidence>
<evidence type="ECO:0000313" key="9">
    <source>
        <dbReference type="Proteomes" id="UP001165302"/>
    </source>
</evidence>
<accession>A0ABS7Z8L0</accession>
<evidence type="ECO:0000256" key="2">
    <source>
        <dbReference type="ARBA" id="ARBA00022448"/>
    </source>
</evidence>
<comment type="subcellular location">
    <subcellularLocation>
        <location evidence="1">Cell membrane</location>
        <topology evidence="1">Multi-pass membrane protein</topology>
    </subcellularLocation>
</comment>
<evidence type="ECO:0000256" key="4">
    <source>
        <dbReference type="ARBA" id="ARBA00022692"/>
    </source>
</evidence>
<organism evidence="8 9">
    <name type="scientific">Sphingobacterium bovistauri</name>
    <dbReference type="NCBI Taxonomy" id="2781959"/>
    <lineage>
        <taxon>Bacteria</taxon>
        <taxon>Pseudomonadati</taxon>
        <taxon>Bacteroidota</taxon>
        <taxon>Sphingobacteriia</taxon>
        <taxon>Sphingobacteriales</taxon>
        <taxon>Sphingobacteriaceae</taxon>
        <taxon>Sphingobacterium</taxon>
    </lineage>
</organism>
<feature type="transmembrane region" description="Helical" evidence="7">
    <location>
        <begin position="145"/>
        <end position="163"/>
    </location>
</feature>
<dbReference type="Proteomes" id="UP001165302">
    <property type="component" value="Unassembled WGS sequence"/>
</dbReference>
<feature type="transmembrane region" description="Helical" evidence="7">
    <location>
        <begin position="74"/>
        <end position="100"/>
    </location>
</feature>
<keyword evidence="6 7" id="KW-0472">Membrane</keyword>
<feature type="transmembrane region" description="Helical" evidence="7">
    <location>
        <begin position="328"/>
        <end position="349"/>
    </location>
</feature>
<dbReference type="RefSeq" id="WP_225554882.1">
    <property type="nucleotide sequence ID" value="NZ_JADEYP010000036.1"/>
</dbReference>
<feature type="transmembrane region" description="Helical" evidence="7">
    <location>
        <begin position="221"/>
        <end position="239"/>
    </location>
</feature>
<feature type="transmembrane region" description="Helical" evidence="7">
    <location>
        <begin position="12"/>
        <end position="35"/>
    </location>
</feature>
<evidence type="ECO:0000256" key="1">
    <source>
        <dbReference type="ARBA" id="ARBA00004651"/>
    </source>
</evidence>
<evidence type="ECO:0000256" key="6">
    <source>
        <dbReference type="ARBA" id="ARBA00023136"/>
    </source>
</evidence>